<organism evidence="1 2">
    <name type="scientific">Aeromicrobium halocynthiae</name>
    <dbReference type="NCBI Taxonomy" id="560557"/>
    <lineage>
        <taxon>Bacteria</taxon>
        <taxon>Bacillati</taxon>
        <taxon>Actinomycetota</taxon>
        <taxon>Actinomycetes</taxon>
        <taxon>Propionibacteriales</taxon>
        <taxon>Nocardioidaceae</taxon>
        <taxon>Aeromicrobium</taxon>
    </lineage>
</organism>
<name>A0ABN2VSX1_9ACTN</name>
<dbReference type="InterPro" id="IPR045596">
    <property type="entry name" value="DUF6459"/>
</dbReference>
<sequence>MRSAVTLAPRHHSWIDPAGQISPGQAPLPFPGAPAVLPVPVDRSAPGLSRRAMQQPVARFMQALTEVLTGERPVRQMTAWMTPDVHDDLASRLVAVTRAAPRARRSGARLVSAHVAMIDDGTMEVAGRMVHRGRSRAIAVRLELLTNHRGATHWICTALEWA</sequence>
<keyword evidence="2" id="KW-1185">Reference proteome</keyword>
<evidence type="ECO:0000313" key="2">
    <source>
        <dbReference type="Proteomes" id="UP001501480"/>
    </source>
</evidence>
<dbReference type="Proteomes" id="UP001501480">
    <property type="component" value="Unassembled WGS sequence"/>
</dbReference>
<dbReference type="Pfam" id="PF20060">
    <property type="entry name" value="DUF6459"/>
    <property type="match status" value="1"/>
</dbReference>
<accession>A0ABN2VSX1</accession>
<comment type="caution">
    <text evidence="1">The sequence shown here is derived from an EMBL/GenBank/DDBJ whole genome shotgun (WGS) entry which is preliminary data.</text>
</comment>
<gene>
    <name evidence="1" type="ORF">GCM10009821_06780</name>
</gene>
<protein>
    <submittedName>
        <fullName evidence="1">Uncharacterized protein</fullName>
    </submittedName>
</protein>
<evidence type="ECO:0000313" key="1">
    <source>
        <dbReference type="EMBL" id="GAA2071577.1"/>
    </source>
</evidence>
<dbReference type="EMBL" id="BAAAPY010000001">
    <property type="protein sequence ID" value="GAA2071577.1"/>
    <property type="molecule type" value="Genomic_DNA"/>
</dbReference>
<reference evidence="1 2" key="1">
    <citation type="journal article" date="2019" name="Int. J. Syst. Evol. Microbiol.">
        <title>The Global Catalogue of Microorganisms (GCM) 10K type strain sequencing project: providing services to taxonomists for standard genome sequencing and annotation.</title>
        <authorList>
            <consortium name="The Broad Institute Genomics Platform"/>
            <consortium name="The Broad Institute Genome Sequencing Center for Infectious Disease"/>
            <person name="Wu L."/>
            <person name="Ma J."/>
        </authorList>
    </citation>
    <scope>NUCLEOTIDE SEQUENCE [LARGE SCALE GENOMIC DNA]</scope>
    <source>
        <strain evidence="1 2">JCM 15749</strain>
    </source>
</reference>
<proteinExistence type="predicted"/>